<keyword evidence="16" id="KW-1185">Reference proteome</keyword>
<gene>
    <name evidence="15" type="ORF">AB205_0187810</name>
</gene>
<dbReference type="GO" id="GO:0004930">
    <property type="term" value="F:G protein-coupled receptor activity"/>
    <property type="evidence" value="ECO:0007669"/>
    <property type="project" value="UniProtKB-KW"/>
</dbReference>
<dbReference type="InterPro" id="IPR017452">
    <property type="entry name" value="GPCR_Rhodpsn_7TM"/>
</dbReference>
<dbReference type="SUPFAM" id="SSF81321">
    <property type="entry name" value="Family A G protein-coupled receptor-like"/>
    <property type="match status" value="2"/>
</dbReference>
<dbReference type="OrthoDB" id="6145535at2759"/>
<dbReference type="InterPro" id="IPR050939">
    <property type="entry name" value="Olfactory_GPCR1"/>
</dbReference>
<evidence type="ECO:0000256" key="2">
    <source>
        <dbReference type="ARBA" id="ARBA00010663"/>
    </source>
</evidence>
<proteinExistence type="inferred from homology"/>
<evidence type="ECO:0000256" key="10">
    <source>
        <dbReference type="ARBA" id="ARBA00023170"/>
    </source>
</evidence>
<evidence type="ECO:0000259" key="14">
    <source>
        <dbReference type="PROSITE" id="PS50262"/>
    </source>
</evidence>
<accession>A0A2G9RTW5</accession>
<evidence type="ECO:0000256" key="12">
    <source>
        <dbReference type="RuleBase" id="RU000688"/>
    </source>
</evidence>
<evidence type="ECO:0000313" key="16">
    <source>
        <dbReference type="Proteomes" id="UP000228934"/>
    </source>
</evidence>
<dbReference type="Gene3D" id="1.10.1220.70">
    <property type="match status" value="1"/>
</dbReference>
<evidence type="ECO:0000256" key="5">
    <source>
        <dbReference type="ARBA" id="ARBA00022692"/>
    </source>
</evidence>
<keyword evidence="9 13" id="KW-0472">Membrane</keyword>
<organism evidence="15 16">
    <name type="scientific">Aquarana catesbeiana</name>
    <name type="common">American bullfrog</name>
    <name type="synonym">Rana catesbeiana</name>
    <dbReference type="NCBI Taxonomy" id="8400"/>
    <lineage>
        <taxon>Eukaryota</taxon>
        <taxon>Metazoa</taxon>
        <taxon>Chordata</taxon>
        <taxon>Craniata</taxon>
        <taxon>Vertebrata</taxon>
        <taxon>Euteleostomi</taxon>
        <taxon>Amphibia</taxon>
        <taxon>Batrachia</taxon>
        <taxon>Anura</taxon>
        <taxon>Neobatrachia</taxon>
        <taxon>Ranoidea</taxon>
        <taxon>Ranidae</taxon>
        <taxon>Aquarana</taxon>
    </lineage>
</organism>
<protein>
    <recommendedName>
        <fullName evidence="14">G-protein coupled receptors family 1 profile domain-containing protein</fullName>
    </recommendedName>
</protein>
<reference evidence="16" key="1">
    <citation type="journal article" date="2017" name="Nat. Commun.">
        <title>The North American bullfrog draft genome provides insight into hormonal regulation of long noncoding RNA.</title>
        <authorList>
            <person name="Hammond S.A."/>
            <person name="Warren R.L."/>
            <person name="Vandervalk B.P."/>
            <person name="Kucuk E."/>
            <person name="Khan H."/>
            <person name="Gibb E.A."/>
            <person name="Pandoh P."/>
            <person name="Kirk H."/>
            <person name="Zhao Y."/>
            <person name="Jones M."/>
            <person name="Mungall A.J."/>
            <person name="Coope R."/>
            <person name="Pleasance S."/>
            <person name="Moore R.A."/>
            <person name="Holt R.A."/>
            <person name="Round J.M."/>
            <person name="Ohora S."/>
            <person name="Walle B.V."/>
            <person name="Veldhoen N."/>
            <person name="Helbing C.C."/>
            <person name="Birol I."/>
        </authorList>
    </citation>
    <scope>NUCLEOTIDE SEQUENCE [LARGE SCALE GENOMIC DNA]</scope>
</reference>
<evidence type="ECO:0000256" key="9">
    <source>
        <dbReference type="ARBA" id="ARBA00023136"/>
    </source>
</evidence>
<keyword evidence="6" id="KW-0552">Olfaction</keyword>
<keyword evidence="8 12" id="KW-0297">G-protein coupled receptor</keyword>
<dbReference type="Pfam" id="PF00001">
    <property type="entry name" value="7tm_1"/>
    <property type="match status" value="1"/>
</dbReference>
<dbReference type="PROSITE" id="PS50262">
    <property type="entry name" value="G_PROTEIN_RECEP_F1_2"/>
    <property type="match status" value="1"/>
</dbReference>
<evidence type="ECO:0000256" key="1">
    <source>
        <dbReference type="ARBA" id="ARBA00004651"/>
    </source>
</evidence>
<evidence type="ECO:0000256" key="3">
    <source>
        <dbReference type="ARBA" id="ARBA00022475"/>
    </source>
</evidence>
<dbReference type="FunFam" id="1.10.1220.70:FF:000001">
    <property type="entry name" value="Olfactory receptor"/>
    <property type="match status" value="1"/>
</dbReference>
<feature type="transmembrane region" description="Helical" evidence="13">
    <location>
        <begin position="34"/>
        <end position="60"/>
    </location>
</feature>
<feature type="transmembrane region" description="Helical" evidence="13">
    <location>
        <begin position="108"/>
        <end position="128"/>
    </location>
</feature>
<evidence type="ECO:0000256" key="7">
    <source>
        <dbReference type="ARBA" id="ARBA00022989"/>
    </source>
</evidence>
<comment type="subcellular location">
    <subcellularLocation>
        <location evidence="1">Cell membrane</location>
        <topology evidence="1">Multi-pass membrane protein</topology>
    </subcellularLocation>
</comment>
<dbReference type="Proteomes" id="UP000228934">
    <property type="component" value="Unassembled WGS sequence"/>
</dbReference>
<sequence>MFFTREMFNMDEKNMTRITTIHLLGFQMPQRIKYWIFIIFLLIYCVSVCGNILIIILVSYSKTLHSPMYFFLSQLSASDLLLITDILPNMLHDILMKEARISFSDCFCQLYFFAVASTLECLLLTVMSYDRYLAILPNRGQSWNMAKFMSLLYTIVTPLMNPIIYSLRNKDFKQALGKLISFSYSLAQQ</sequence>
<evidence type="ECO:0000256" key="4">
    <source>
        <dbReference type="ARBA" id="ARBA00022606"/>
    </source>
</evidence>
<keyword evidence="4" id="KW-0716">Sensory transduction</keyword>
<keyword evidence="3" id="KW-1003">Cell membrane</keyword>
<evidence type="ECO:0000256" key="13">
    <source>
        <dbReference type="SAM" id="Phobius"/>
    </source>
</evidence>
<feature type="domain" description="G-protein coupled receptors family 1 profile" evidence="14">
    <location>
        <begin position="50"/>
        <end position="189"/>
    </location>
</feature>
<evidence type="ECO:0000313" key="15">
    <source>
        <dbReference type="EMBL" id="PIO31235.1"/>
    </source>
</evidence>
<feature type="transmembrane region" description="Helical" evidence="13">
    <location>
        <begin position="66"/>
        <end position="87"/>
    </location>
</feature>
<dbReference type="Gene3D" id="1.20.1070.10">
    <property type="entry name" value="Rhodopsin 7-helix transmembrane proteins"/>
    <property type="match status" value="1"/>
</dbReference>
<dbReference type="AlphaFoldDB" id="A0A2G9RTW5"/>
<dbReference type="GO" id="GO:0005886">
    <property type="term" value="C:plasma membrane"/>
    <property type="evidence" value="ECO:0007669"/>
    <property type="project" value="UniProtKB-SubCell"/>
</dbReference>
<evidence type="ECO:0000256" key="8">
    <source>
        <dbReference type="ARBA" id="ARBA00023040"/>
    </source>
</evidence>
<keyword evidence="7 13" id="KW-1133">Transmembrane helix</keyword>
<keyword evidence="11 12" id="KW-0807">Transducer</keyword>
<dbReference type="InterPro" id="IPR000276">
    <property type="entry name" value="GPCR_Rhodpsn"/>
</dbReference>
<dbReference type="PANTHER" id="PTHR24242">
    <property type="entry name" value="G-PROTEIN COUPLED RECEPTOR"/>
    <property type="match status" value="1"/>
</dbReference>
<dbReference type="EMBL" id="KV930400">
    <property type="protein sequence ID" value="PIO31235.1"/>
    <property type="molecule type" value="Genomic_DNA"/>
</dbReference>
<dbReference type="PROSITE" id="PS00237">
    <property type="entry name" value="G_PROTEIN_RECEP_F1_1"/>
    <property type="match status" value="1"/>
</dbReference>
<dbReference type="PRINTS" id="PR00237">
    <property type="entry name" value="GPCRRHODOPSN"/>
</dbReference>
<dbReference type="PANTHER" id="PTHR24242:SF253">
    <property type="entry name" value="OLFACTORY RECEPTOR-RELATED"/>
    <property type="match status" value="1"/>
</dbReference>
<name>A0A2G9RTW5_AQUCT</name>
<feature type="transmembrane region" description="Helical" evidence="13">
    <location>
        <begin position="148"/>
        <end position="167"/>
    </location>
</feature>
<keyword evidence="5 12" id="KW-0812">Transmembrane</keyword>
<keyword evidence="10 12" id="KW-0675">Receptor</keyword>
<dbReference type="GO" id="GO:0007608">
    <property type="term" value="P:sensory perception of smell"/>
    <property type="evidence" value="ECO:0007669"/>
    <property type="project" value="UniProtKB-KW"/>
</dbReference>
<evidence type="ECO:0000256" key="11">
    <source>
        <dbReference type="ARBA" id="ARBA00023224"/>
    </source>
</evidence>
<comment type="similarity">
    <text evidence="2 12">Belongs to the G-protein coupled receptor 1 family.</text>
</comment>
<evidence type="ECO:0000256" key="6">
    <source>
        <dbReference type="ARBA" id="ARBA00022725"/>
    </source>
</evidence>